<protein>
    <recommendedName>
        <fullName evidence="1">Stage 0 sporulation protein A homolog</fullName>
    </recommendedName>
</protein>
<comment type="function">
    <text evidence="2">May play the central regulatory role in sporulation. It may be an element of the effector pathway responsible for the activation of sporulation genes in response to nutritional stress. Spo0A may act in concert with spo0H (a sigma factor) to control the expression of some genes that are critical to the sporulation process.</text>
</comment>
<feature type="domain" description="Response regulatory" evidence="4">
    <location>
        <begin position="3"/>
        <end position="119"/>
    </location>
</feature>
<gene>
    <name evidence="5" type="primary">rgbR_1</name>
    <name evidence="5" type="ORF">bsdtb5_07580</name>
</gene>
<dbReference type="Proteomes" id="UP000595897">
    <property type="component" value="Chromosome"/>
</dbReference>
<name>A0A7R7IBC4_9FIRM</name>
<dbReference type="KEGG" id="ahb:bsdtb5_07580"/>
<evidence type="ECO:0000313" key="5">
    <source>
        <dbReference type="EMBL" id="BCN29463.1"/>
    </source>
</evidence>
<dbReference type="PANTHER" id="PTHR37299:SF1">
    <property type="entry name" value="STAGE 0 SPORULATION PROTEIN A HOMOLOG"/>
    <property type="match status" value="1"/>
</dbReference>
<evidence type="ECO:0000313" key="6">
    <source>
        <dbReference type="Proteomes" id="UP000595897"/>
    </source>
</evidence>
<reference evidence="5 6" key="1">
    <citation type="submission" date="2020-11" db="EMBL/GenBank/DDBJ databases">
        <title>Draft genome sequencing of a Lachnospiraceae strain isolated from anoxic soil subjected to BSD treatment.</title>
        <authorList>
            <person name="Uek A."/>
            <person name="Tonouchi A."/>
        </authorList>
    </citation>
    <scope>NUCLEOTIDE SEQUENCE [LARGE SCALE GENOMIC DNA]</scope>
    <source>
        <strain evidence="5 6">TB5</strain>
    </source>
</reference>
<keyword evidence="5" id="KW-0238">DNA-binding</keyword>
<evidence type="ECO:0000256" key="2">
    <source>
        <dbReference type="ARBA" id="ARBA00024867"/>
    </source>
</evidence>
<evidence type="ECO:0000256" key="3">
    <source>
        <dbReference type="PROSITE-ProRule" id="PRU00169"/>
    </source>
</evidence>
<evidence type="ECO:0000259" key="4">
    <source>
        <dbReference type="PROSITE" id="PS50110"/>
    </source>
</evidence>
<keyword evidence="6" id="KW-1185">Reference proteome</keyword>
<accession>A0A7R7IBC4</accession>
<dbReference type="EMBL" id="AP024169">
    <property type="protein sequence ID" value="BCN29463.1"/>
    <property type="molecule type" value="Genomic_DNA"/>
</dbReference>
<dbReference type="Gene3D" id="3.40.50.2300">
    <property type="match status" value="1"/>
</dbReference>
<dbReference type="PROSITE" id="PS50110">
    <property type="entry name" value="RESPONSE_REGULATORY"/>
    <property type="match status" value="1"/>
</dbReference>
<sequence>MYKVAICDDCIEDIERLKQIIKNRPTCPEEILFFEYQSGEELIEEASKEHDLIFLDIQMKGIDGTETAKRIRMVNKNAVLVFLSGIVAPTTESFKAQPYRYLMKYFKRSELDSELDEVLQEMIRRKKIPYFYAVSDGQAVKLKVEDILYISLMKRGSKIFITKEAKRQLDKEDRSEDRNEDIISNRKLENIYEELKDYGFEYAHNSYIVNFTNIVKATGKEITLEDNTILTISRSRMSSFHSRFSEFLGMKYRRGL</sequence>
<dbReference type="CDD" id="cd00156">
    <property type="entry name" value="REC"/>
    <property type="match status" value="1"/>
</dbReference>
<dbReference type="GO" id="GO:0000156">
    <property type="term" value="F:phosphorelay response regulator activity"/>
    <property type="evidence" value="ECO:0007669"/>
    <property type="project" value="InterPro"/>
</dbReference>
<dbReference type="InterPro" id="IPR007492">
    <property type="entry name" value="LytTR_DNA-bd_dom"/>
</dbReference>
<dbReference type="Pfam" id="PF04397">
    <property type="entry name" value="LytTR"/>
    <property type="match status" value="1"/>
</dbReference>
<dbReference type="InterPro" id="IPR001789">
    <property type="entry name" value="Sig_transdc_resp-reg_receiver"/>
</dbReference>
<evidence type="ECO:0000256" key="1">
    <source>
        <dbReference type="ARBA" id="ARBA00018672"/>
    </source>
</evidence>
<dbReference type="Pfam" id="PF00072">
    <property type="entry name" value="Response_reg"/>
    <property type="match status" value="1"/>
</dbReference>
<keyword evidence="3" id="KW-0597">Phosphoprotein</keyword>
<dbReference type="SUPFAM" id="SSF52172">
    <property type="entry name" value="CheY-like"/>
    <property type="match status" value="1"/>
</dbReference>
<dbReference type="Gene3D" id="2.40.50.1020">
    <property type="entry name" value="LytTr DNA-binding domain"/>
    <property type="match status" value="1"/>
</dbReference>
<dbReference type="SMART" id="SM00850">
    <property type="entry name" value="LytTR"/>
    <property type="match status" value="1"/>
</dbReference>
<dbReference type="AlphaFoldDB" id="A0A7R7IBC4"/>
<proteinExistence type="predicted"/>
<dbReference type="InterPro" id="IPR046947">
    <property type="entry name" value="LytR-like"/>
</dbReference>
<dbReference type="InterPro" id="IPR011006">
    <property type="entry name" value="CheY-like_superfamily"/>
</dbReference>
<dbReference type="GO" id="GO:0003677">
    <property type="term" value="F:DNA binding"/>
    <property type="evidence" value="ECO:0007669"/>
    <property type="project" value="UniProtKB-KW"/>
</dbReference>
<feature type="modified residue" description="4-aspartylphosphate" evidence="3">
    <location>
        <position position="56"/>
    </location>
</feature>
<dbReference type="SMART" id="SM00448">
    <property type="entry name" value="REC"/>
    <property type="match status" value="1"/>
</dbReference>
<organism evidence="5 6">
    <name type="scientific">Anaeromicropila herbilytica</name>
    <dbReference type="NCBI Taxonomy" id="2785025"/>
    <lineage>
        <taxon>Bacteria</taxon>
        <taxon>Bacillati</taxon>
        <taxon>Bacillota</taxon>
        <taxon>Clostridia</taxon>
        <taxon>Lachnospirales</taxon>
        <taxon>Lachnospiraceae</taxon>
        <taxon>Anaeromicropila</taxon>
    </lineage>
</organism>
<dbReference type="PANTHER" id="PTHR37299">
    <property type="entry name" value="TRANSCRIPTIONAL REGULATOR-RELATED"/>
    <property type="match status" value="1"/>
</dbReference>